<dbReference type="EMBL" id="JABCKV010000620">
    <property type="protein sequence ID" value="KAG5640592.1"/>
    <property type="molecule type" value="Genomic_DNA"/>
</dbReference>
<comment type="caution">
    <text evidence="2">The sequence shown here is derived from an EMBL/GenBank/DDBJ whole genome shotgun (WGS) entry which is preliminary data.</text>
</comment>
<protein>
    <submittedName>
        <fullName evidence="2">Uncharacterized protein</fullName>
    </submittedName>
</protein>
<accession>A0A9P7FXY2</accession>
<evidence type="ECO:0000256" key="1">
    <source>
        <dbReference type="SAM" id="SignalP"/>
    </source>
</evidence>
<reference evidence="2" key="2">
    <citation type="submission" date="2021-10" db="EMBL/GenBank/DDBJ databases">
        <title>Phylogenomics reveals ancestral predisposition of the termite-cultivated fungus Termitomyces towards a domesticated lifestyle.</title>
        <authorList>
            <person name="Auxier B."/>
            <person name="Grum-Grzhimaylo A."/>
            <person name="Cardenas M.E."/>
            <person name="Lodge J.D."/>
            <person name="Laessoe T."/>
            <person name="Pedersen O."/>
            <person name="Smith M.E."/>
            <person name="Kuyper T.W."/>
            <person name="Franco-Molano E.A."/>
            <person name="Baroni T.J."/>
            <person name="Aanen D.K."/>
        </authorList>
    </citation>
    <scope>NUCLEOTIDE SEQUENCE</scope>
    <source>
        <strain evidence="2">AP01</strain>
        <tissue evidence="2">Mycelium</tissue>
    </source>
</reference>
<proteinExistence type="predicted"/>
<feature type="signal peptide" evidence="1">
    <location>
        <begin position="1"/>
        <end position="21"/>
    </location>
</feature>
<dbReference type="SUPFAM" id="SSF50370">
    <property type="entry name" value="Ricin B-like lectins"/>
    <property type="match status" value="1"/>
</dbReference>
<feature type="chain" id="PRO_5040516998" evidence="1">
    <location>
        <begin position="22"/>
        <end position="193"/>
    </location>
</feature>
<dbReference type="AlphaFoldDB" id="A0A9P7FXY2"/>
<evidence type="ECO:0000313" key="3">
    <source>
        <dbReference type="Proteomes" id="UP000775547"/>
    </source>
</evidence>
<keyword evidence="3" id="KW-1185">Reference proteome</keyword>
<dbReference type="CDD" id="cd00161">
    <property type="entry name" value="beta-trefoil_Ricin-like"/>
    <property type="match status" value="1"/>
</dbReference>
<dbReference type="Proteomes" id="UP000775547">
    <property type="component" value="Unassembled WGS sequence"/>
</dbReference>
<gene>
    <name evidence="2" type="ORF">DXG03_007995</name>
</gene>
<sequence>MHRAAAAFLASVAFICSLVHAFPLDSRQSKCHPNFEGVGVSVLWNQEPFYSREWVPGAVGANITTTINEFNDAAEFRFEQTNSLVTSYIAKKLGVPANNLVVSVGTNKYLTIAYLSSSDPNHTWDISCNTCGTNAWYVHGVLASGCTVKSVNLGLCAQVDTSVNRAHSAPSFLLQLVTCSATAPNQRFQFWMV</sequence>
<dbReference type="OrthoDB" id="2920504at2759"/>
<organism evidence="2 3">
    <name type="scientific">Asterophora parasitica</name>
    <dbReference type="NCBI Taxonomy" id="117018"/>
    <lineage>
        <taxon>Eukaryota</taxon>
        <taxon>Fungi</taxon>
        <taxon>Dikarya</taxon>
        <taxon>Basidiomycota</taxon>
        <taxon>Agaricomycotina</taxon>
        <taxon>Agaricomycetes</taxon>
        <taxon>Agaricomycetidae</taxon>
        <taxon>Agaricales</taxon>
        <taxon>Tricholomatineae</taxon>
        <taxon>Lyophyllaceae</taxon>
        <taxon>Asterophora</taxon>
    </lineage>
</organism>
<reference evidence="2" key="1">
    <citation type="submission" date="2020-07" db="EMBL/GenBank/DDBJ databases">
        <authorList>
            <person name="Nieuwenhuis M."/>
            <person name="Van De Peppel L.J.J."/>
        </authorList>
    </citation>
    <scope>NUCLEOTIDE SEQUENCE</scope>
    <source>
        <strain evidence="2">AP01</strain>
        <tissue evidence="2">Mycelium</tissue>
    </source>
</reference>
<keyword evidence="1" id="KW-0732">Signal</keyword>
<evidence type="ECO:0000313" key="2">
    <source>
        <dbReference type="EMBL" id="KAG5640592.1"/>
    </source>
</evidence>
<dbReference type="InterPro" id="IPR035992">
    <property type="entry name" value="Ricin_B-like_lectins"/>
</dbReference>
<name>A0A9P7FXY2_9AGAR</name>